<comment type="caution">
    <text evidence="2">The sequence shown here is derived from an EMBL/GenBank/DDBJ whole genome shotgun (WGS) entry which is preliminary data.</text>
</comment>
<dbReference type="AlphaFoldDB" id="A0A2M8FAJ8"/>
<sequence length="233" mass="27191">MTLFVLKLIAVLTMVIDHTGLLFFPDQELFRMIGRVAFPIFAWGIANGYRHTSNVKKYLSRLLILAIVSQIPYSIIFGTLYGIPWRMNIFVTLAMGLVMMLMYDRLRGDRLLQRMSLLLMIVFGLLIPTGYGLYGLLMIFVFNITYGKTEAMILWQSVLTIAVVYLTQHYAYLLPIDMIRYLALPSTTQYWSLAALPLLALYSNKKGYNKHKWWFYWFYPVHLVTLFCLYLFG</sequence>
<evidence type="ECO:0000313" key="3">
    <source>
        <dbReference type="Proteomes" id="UP000231456"/>
    </source>
</evidence>
<proteinExistence type="predicted"/>
<reference evidence="3" key="1">
    <citation type="submission" date="2017-09" db="EMBL/GenBank/DDBJ databases">
        <title>Depth-based differentiation of microbial function through sediment-hosted aquifers and enrichment of novel symbionts in the deep terrestrial subsurface.</title>
        <authorList>
            <person name="Probst A.J."/>
            <person name="Ladd B."/>
            <person name="Jarett J.K."/>
            <person name="Geller-Mcgrath D.E."/>
            <person name="Sieber C.M.K."/>
            <person name="Emerson J.B."/>
            <person name="Anantharaman K."/>
            <person name="Thomas B.C."/>
            <person name="Malmstrom R."/>
            <person name="Stieglmeier M."/>
            <person name="Klingl A."/>
            <person name="Woyke T."/>
            <person name="Ryan C.M."/>
            <person name="Banfield J.F."/>
        </authorList>
    </citation>
    <scope>NUCLEOTIDE SEQUENCE [LARGE SCALE GENOMIC DNA]</scope>
</reference>
<feature type="transmembrane region" description="Helical" evidence="1">
    <location>
        <begin position="58"/>
        <end position="77"/>
    </location>
</feature>
<dbReference type="Proteomes" id="UP000231456">
    <property type="component" value="Unassembled WGS sequence"/>
</dbReference>
<gene>
    <name evidence="2" type="ORF">CO030_01160</name>
</gene>
<organism evidence="2 3">
    <name type="scientific">Candidatus Magasanikbacteria bacterium CG_4_9_14_0_2_um_filter_42_11</name>
    <dbReference type="NCBI Taxonomy" id="1974643"/>
    <lineage>
        <taxon>Bacteria</taxon>
        <taxon>Candidatus Magasanikiibacteriota</taxon>
    </lineage>
</organism>
<feature type="transmembrane region" description="Helical" evidence="1">
    <location>
        <begin position="181"/>
        <end position="202"/>
    </location>
</feature>
<protein>
    <submittedName>
        <fullName evidence="2">TraX family protein</fullName>
    </submittedName>
</protein>
<keyword evidence="1" id="KW-0812">Transmembrane</keyword>
<feature type="transmembrane region" description="Helical" evidence="1">
    <location>
        <begin position="214"/>
        <end position="232"/>
    </location>
</feature>
<accession>A0A2M8FAJ8</accession>
<feature type="transmembrane region" description="Helical" evidence="1">
    <location>
        <begin position="29"/>
        <end position="46"/>
    </location>
</feature>
<keyword evidence="1" id="KW-0472">Membrane</keyword>
<dbReference type="Pfam" id="PF05857">
    <property type="entry name" value="TraX"/>
    <property type="match status" value="1"/>
</dbReference>
<dbReference type="EMBL" id="PFRH01000043">
    <property type="protein sequence ID" value="PJC52763.1"/>
    <property type="molecule type" value="Genomic_DNA"/>
</dbReference>
<feature type="transmembrane region" description="Helical" evidence="1">
    <location>
        <begin position="115"/>
        <end position="141"/>
    </location>
</feature>
<evidence type="ECO:0000256" key="1">
    <source>
        <dbReference type="SAM" id="Phobius"/>
    </source>
</evidence>
<name>A0A2M8FAJ8_9BACT</name>
<feature type="transmembrane region" description="Helical" evidence="1">
    <location>
        <begin position="83"/>
        <end position="103"/>
    </location>
</feature>
<feature type="transmembrane region" description="Helical" evidence="1">
    <location>
        <begin position="153"/>
        <end position="174"/>
    </location>
</feature>
<evidence type="ECO:0000313" key="2">
    <source>
        <dbReference type="EMBL" id="PJC52763.1"/>
    </source>
</evidence>
<keyword evidence="1" id="KW-1133">Transmembrane helix</keyword>
<feature type="transmembrane region" description="Helical" evidence="1">
    <location>
        <begin position="5"/>
        <end position="23"/>
    </location>
</feature>
<dbReference type="InterPro" id="IPR008875">
    <property type="entry name" value="TraX"/>
</dbReference>